<comment type="caution">
    <text evidence="1">The sequence shown here is derived from an EMBL/GenBank/DDBJ whole genome shotgun (WGS) entry which is preliminary data.</text>
</comment>
<proteinExistence type="predicted"/>
<dbReference type="PANTHER" id="PTHR46270">
    <property type="entry name" value="ARMADILLO-TYPE FOLD-RELATED"/>
    <property type="match status" value="1"/>
</dbReference>
<sequence>KKSQNCQSEANYARENKRYLIPLKIHTDYKPNGWLGLLVAGLNYIEFAGKEFNDAYDDLLEQIQLHRKAAKAVCPKSNRITTTVKSPRAVDQNLDHVIATVKSPITVDPKLNRTTTTVKSPTAVDPNLDHITTTVKSPITVDPKSNRTTTTVKSPRAVDQNLDHITTTKEPPSYSRRGIKSWTEKDVRDFLTDKHFEIMIPLCQNKDGSELYEMYKRYDKNILVTCKELNRQLERTHYEVLLPIDYNQFFSELQLYVPVTSPIPSSVCVIM</sequence>
<dbReference type="EMBL" id="CAJNOQ010004985">
    <property type="protein sequence ID" value="CAF1081679.1"/>
    <property type="molecule type" value="Genomic_DNA"/>
</dbReference>
<dbReference type="OrthoDB" id="2148946at2759"/>
<evidence type="ECO:0000313" key="2">
    <source>
        <dbReference type="EMBL" id="CAF3847545.1"/>
    </source>
</evidence>
<accession>A0A814MRW1</accession>
<reference evidence="1" key="1">
    <citation type="submission" date="2021-02" db="EMBL/GenBank/DDBJ databases">
        <authorList>
            <person name="Nowell W R."/>
        </authorList>
    </citation>
    <scope>NUCLEOTIDE SEQUENCE</scope>
</reference>
<feature type="non-terminal residue" evidence="1">
    <location>
        <position position="1"/>
    </location>
</feature>
<dbReference type="Proteomes" id="UP000681722">
    <property type="component" value="Unassembled WGS sequence"/>
</dbReference>
<dbReference type="Proteomes" id="UP000663829">
    <property type="component" value="Unassembled WGS sequence"/>
</dbReference>
<keyword evidence="3" id="KW-1185">Reference proteome</keyword>
<dbReference type="PANTHER" id="PTHR46270:SF2">
    <property type="entry name" value="TIR DOMAIN-CONTAINING PROTEIN"/>
    <property type="match status" value="1"/>
</dbReference>
<evidence type="ECO:0000313" key="1">
    <source>
        <dbReference type="EMBL" id="CAF1081679.1"/>
    </source>
</evidence>
<dbReference type="EMBL" id="CAJOBC010004986">
    <property type="protein sequence ID" value="CAF3847545.1"/>
    <property type="molecule type" value="Genomic_DNA"/>
</dbReference>
<gene>
    <name evidence="1" type="ORF">GPM918_LOCUS17801</name>
    <name evidence="2" type="ORF">SRO942_LOCUS17801</name>
</gene>
<name>A0A814MRW1_9BILA</name>
<dbReference type="AlphaFoldDB" id="A0A814MRW1"/>
<evidence type="ECO:0000313" key="3">
    <source>
        <dbReference type="Proteomes" id="UP000663829"/>
    </source>
</evidence>
<organism evidence="1 3">
    <name type="scientific">Didymodactylos carnosus</name>
    <dbReference type="NCBI Taxonomy" id="1234261"/>
    <lineage>
        <taxon>Eukaryota</taxon>
        <taxon>Metazoa</taxon>
        <taxon>Spiralia</taxon>
        <taxon>Gnathifera</taxon>
        <taxon>Rotifera</taxon>
        <taxon>Eurotatoria</taxon>
        <taxon>Bdelloidea</taxon>
        <taxon>Philodinida</taxon>
        <taxon>Philodinidae</taxon>
        <taxon>Didymodactylos</taxon>
    </lineage>
</organism>
<protein>
    <submittedName>
        <fullName evidence="1">Uncharacterized protein</fullName>
    </submittedName>
</protein>